<organism evidence="2 3">
    <name type="scientific">Pseudonocardia endophytica</name>
    <dbReference type="NCBI Taxonomy" id="401976"/>
    <lineage>
        <taxon>Bacteria</taxon>
        <taxon>Bacillati</taxon>
        <taxon>Actinomycetota</taxon>
        <taxon>Actinomycetes</taxon>
        <taxon>Pseudonocardiales</taxon>
        <taxon>Pseudonocardiaceae</taxon>
        <taxon>Pseudonocardia</taxon>
    </lineage>
</organism>
<dbReference type="PROSITE" id="PS50042">
    <property type="entry name" value="CNMP_BINDING_3"/>
    <property type="match status" value="1"/>
</dbReference>
<gene>
    <name evidence="2" type="ORF">EV378_5593</name>
</gene>
<protein>
    <submittedName>
        <fullName evidence="2">Cyclic nucleotide-binding protein</fullName>
    </submittedName>
</protein>
<dbReference type="Gene3D" id="2.60.120.10">
    <property type="entry name" value="Jelly Rolls"/>
    <property type="match status" value="1"/>
</dbReference>
<dbReference type="AlphaFoldDB" id="A0A4R1HHA2"/>
<proteinExistence type="predicted"/>
<dbReference type="SMART" id="SM00100">
    <property type="entry name" value="cNMP"/>
    <property type="match status" value="1"/>
</dbReference>
<dbReference type="SUPFAM" id="SSF51206">
    <property type="entry name" value="cAMP-binding domain-like"/>
    <property type="match status" value="1"/>
</dbReference>
<keyword evidence="3" id="KW-1185">Reference proteome</keyword>
<name>A0A4R1HHA2_PSEEN</name>
<dbReference type="CDD" id="cd00038">
    <property type="entry name" value="CAP_ED"/>
    <property type="match status" value="1"/>
</dbReference>
<evidence type="ECO:0000313" key="2">
    <source>
        <dbReference type="EMBL" id="TCK21604.1"/>
    </source>
</evidence>
<evidence type="ECO:0000313" key="3">
    <source>
        <dbReference type="Proteomes" id="UP000295560"/>
    </source>
</evidence>
<comment type="caution">
    <text evidence="2">The sequence shown here is derived from an EMBL/GenBank/DDBJ whole genome shotgun (WGS) entry which is preliminary data.</text>
</comment>
<dbReference type="InterPro" id="IPR014710">
    <property type="entry name" value="RmlC-like_jellyroll"/>
</dbReference>
<sequence>MLISGSATSVSWIPSEAVTGMTKASFTTGVTHYDEPPSDRAGTLAQLDAAGAEDRFRFANRLSAWAEVSGGRIVDAGFSDDSRGVMGGTTLRFGPLSTRLAAIALPHQREQLIGSDTRVTFRQTYGGRPAMPFPRRVSYPPYVQVSGPLVWTTLELDLHADGRVVHRLAGASRFPRHWVYDASGVLDQKSGVADFAEWARTSFGEHSPWGGQDSPAFVSAVETALEREVADVIMRGGARPAIRTLTRGETLTRQGDPAAELYLVLDGVLSAAVDDQELGLLGPGSVLGERGLIEGRRTATLTAETAVRVAVAPSEAVEFDALHAISEGHRREDGLAAWDTGEVRG</sequence>
<reference evidence="2 3" key="1">
    <citation type="submission" date="2019-03" db="EMBL/GenBank/DDBJ databases">
        <title>Sequencing the genomes of 1000 actinobacteria strains.</title>
        <authorList>
            <person name="Klenk H.-P."/>
        </authorList>
    </citation>
    <scope>NUCLEOTIDE SEQUENCE [LARGE SCALE GENOMIC DNA]</scope>
    <source>
        <strain evidence="2 3">DSM 44969</strain>
    </source>
</reference>
<dbReference type="RefSeq" id="WP_132430335.1">
    <property type="nucleotide sequence ID" value="NZ_SMFZ01000002.1"/>
</dbReference>
<dbReference type="InterPro" id="IPR000595">
    <property type="entry name" value="cNMP-bd_dom"/>
</dbReference>
<feature type="domain" description="Cyclic nucleotide-binding" evidence="1">
    <location>
        <begin position="217"/>
        <end position="309"/>
    </location>
</feature>
<accession>A0A4R1HHA2</accession>
<dbReference type="EMBL" id="SMFZ01000002">
    <property type="protein sequence ID" value="TCK21604.1"/>
    <property type="molecule type" value="Genomic_DNA"/>
</dbReference>
<dbReference type="InterPro" id="IPR018490">
    <property type="entry name" value="cNMP-bd_dom_sf"/>
</dbReference>
<dbReference type="Proteomes" id="UP000295560">
    <property type="component" value="Unassembled WGS sequence"/>
</dbReference>
<dbReference type="Pfam" id="PF00027">
    <property type="entry name" value="cNMP_binding"/>
    <property type="match status" value="1"/>
</dbReference>
<dbReference type="OrthoDB" id="41390at2"/>
<evidence type="ECO:0000259" key="1">
    <source>
        <dbReference type="PROSITE" id="PS50042"/>
    </source>
</evidence>